<accession>A0A2G9H0T9</accession>
<keyword evidence="2 4" id="KW-0328">Glycosyltransferase</keyword>
<dbReference type="Proteomes" id="UP000231279">
    <property type="component" value="Unassembled WGS sequence"/>
</dbReference>
<proteinExistence type="inferred from homology"/>
<name>A0A2G9H0T9_9LAMI</name>
<dbReference type="SUPFAM" id="SSF53756">
    <property type="entry name" value="UDP-Glycosyltransferase/glycogen phosphorylase"/>
    <property type="match status" value="1"/>
</dbReference>
<evidence type="ECO:0000256" key="1">
    <source>
        <dbReference type="ARBA" id="ARBA00009995"/>
    </source>
</evidence>
<evidence type="ECO:0000313" key="5">
    <source>
        <dbReference type="Proteomes" id="UP000231279"/>
    </source>
</evidence>
<reference evidence="5" key="1">
    <citation type="journal article" date="2018" name="Gigascience">
        <title>Genome assembly of the Pink Ipe (Handroanthus impetiginosus, Bignoniaceae), a highly valued, ecologically keystone Neotropical timber forest tree.</title>
        <authorList>
            <person name="Silva-Junior O.B."/>
            <person name="Grattapaglia D."/>
            <person name="Novaes E."/>
            <person name="Collevatti R.G."/>
        </authorList>
    </citation>
    <scope>NUCLEOTIDE SEQUENCE [LARGE SCALE GENOMIC DNA]</scope>
    <source>
        <strain evidence="5">cv. UFG-1</strain>
    </source>
</reference>
<dbReference type="FunFam" id="3.40.50.2000:FF:000060">
    <property type="entry name" value="Glycosyltransferase"/>
    <property type="match status" value="1"/>
</dbReference>
<keyword evidence="3 4" id="KW-0808">Transferase</keyword>
<dbReference type="EMBL" id="NKXS01003015">
    <property type="protein sequence ID" value="PIN11139.1"/>
    <property type="molecule type" value="Genomic_DNA"/>
</dbReference>
<dbReference type="EC" id="2.4.1.203" evidence="4"/>
<evidence type="ECO:0000256" key="3">
    <source>
        <dbReference type="ARBA" id="ARBA00022679"/>
    </source>
</evidence>
<dbReference type="CDD" id="cd03784">
    <property type="entry name" value="GT1_Gtf-like"/>
    <property type="match status" value="1"/>
</dbReference>
<dbReference type="InterPro" id="IPR002213">
    <property type="entry name" value="UDP_glucos_trans"/>
</dbReference>
<dbReference type="Pfam" id="PF00201">
    <property type="entry name" value="UDPGT"/>
    <property type="match status" value="1"/>
</dbReference>
<dbReference type="AlphaFoldDB" id="A0A2G9H0T9"/>
<protein>
    <submittedName>
        <fullName evidence="4">UDP-glucuronosyl and UDP-glucosyl transferase</fullName>
        <ecNumber evidence="4">2.4.1.203</ecNumber>
    </submittedName>
</protein>
<dbReference type="GO" id="GO:0050403">
    <property type="term" value="F:trans-zeatin O-beta-D-glucosyltransferase activity"/>
    <property type="evidence" value="ECO:0007669"/>
    <property type="project" value="UniProtKB-EC"/>
</dbReference>
<sequence>MALQREQLHFLLTPLMSQSHIIPLTDFAKSLAKHGPWISIVMTPLNAIRYKAVIDHAKAQRLKIQLIPIKFPCQEAGLPDGCENLDTLNSLELSGKFLRACELLQGPLETIIQELEPKPNCIISTSAISWAQKVAQKFKIPRYLFETISCFTALCSNLLSQINVQENVEPILVPKIPHKIEFTKAQLPEFKDSYVLKRIMDQMKQARDSAKGTLVNSFEELESWCVEEWRKERGNVWCIGPVFLCNKEPLCGRGNKASIDEHYCQTRLNSKKPKSVIYACFETGLGLERSNFPFIWIIKKREDYSDEVEKWLVEEGLEERARGRGLIIREWAPQVLILAHPSIGEFLTHCGWNSTLEGIYAGVPMITWPMFSEQFYNEKFIVNVLGIGARVGVKSFMNYEKNEDLVKWDKVKNAIEKVTDESEEGIKIRERAQEIAEMARNSVEKGGLSYLNKSLFTFTIFRNVSWLYLFIFFSKKKKEFCISPRLGKEKEIGMGKRKRGGHGASAKQAGALIPLYRSIGHTDTREKTVRKRPSSSPSVQILMSPDLIQQLLPNEFNSSKGFEGMSIT</sequence>
<dbReference type="GO" id="GO:0016138">
    <property type="term" value="P:glycoside biosynthetic process"/>
    <property type="evidence" value="ECO:0007669"/>
    <property type="project" value="UniProtKB-ARBA"/>
</dbReference>
<dbReference type="PANTHER" id="PTHR48047:SF182">
    <property type="entry name" value="GLYCOSYLTRANSFERASE"/>
    <property type="match status" value="1"/>
</dbReference>
<organism evidence="4 5">
    <name type="scientific">Handroanthus impetiginosus</name>
    <dbReference type="NCBI Taxonomy" id="429701"/>
    <lineage>
        <taxon>Eukaryota</taxon>
        <taxon>Viridiplantae</taxon>
        <taxon>Streptophyta</taxon>
        <taxon>Embryophyta</taxon>
        <taxon>Tracheophyta</taxon>
        <taxon>Spermatophyta</taxon>
        <taxon>Magnoliopsida</taxon>
        <taxon>eudicotyledons</taxon>
        <taxon>Gunneridae</taxon>
        <taxon>Pentapetalae</taxon>
        <taxon>asterids</taxon>
        <taxon>lamiids</taxon>
        <taxon>Lamiales</taxon>
        <taxon>Bignoniaceae</taxon>
        <taxon>Crescentiina</taxon>
        <taxon>Tabebuia alliance</taxon>
        <taxon>Handroanthus</taxon>
    </lineage>
</organism>
<dbReference type="PANTHER" id="PTHR48047">
    <property type="entry name" value="GLYCOSYLTRANSFERASE"/>
    <property type="match status" value="1"/>
</dbReference>
<gene>
    <name evidence="4" type="ORF">CDL12_16277</name>
</gene>
<evidence type="ECO:0000313" key="4">
    <source>
        <dbReference type="EMBL" id="PIN11139.1"/>
    </source>
</evidence>
<dbReference type="Gene3D" id="3.40.50.2000">
    <property type="entry name" value="Glycogen Phosphorylase B"/>
    <property type="match status" value="2"/>
</dbReference>
<dbReference type="STRING" id="429701.A0A2G9H0T9"/>
<dbReference type="OrthoDB" id="5835829at2759"/>
<comment type="caution">
    <text evidence="4">The sequence shown here is derived from an EMBL/GenBank/DDBJ whole genome shotgun (WGS) entry which is preliminary data.</text>
</comment>
<comment type="similarity">
    <text evidence="1">Belongs to the UDP-glycosyltransferase family.</text>
</comment>
<keyword evidence="5" id="KW-1185">Reference proteome</keyword>
<evidence type="ECO:0000256" key="2">
    <source>
        <dbReference type="ARBA" id="ARBA00022676"/>
    </source>
</evidence>